<dbReference type="AlphaFoldDB" id="A0A841BXX3"/>
<evidence type="ECO:0000313" key="6">
    <source>
        <dbReference type="Proteomes" id="UP000587527"/>
    </source>
</evidence>
<keyword evidence="2 3" id="KW-0143">Chaperone</keyword>
<name>A0A841BXX3_9ACTN</name>
<gene>
    <name evidence="3" type="primary">ureF</name>
    <name evidence="5" type="ORF">F4553_005820</name>
</gene>
<sequence>MHTIALLLNDGRFPSGGHAHSSGLEAAVAAGRVTDLSALEHFLVGRLATTALVAAAFTAATHAAVAAATGAAAAAAGQDHVNFGEPDVITAQDPGAFPESDVISPAAILSHGAGTDASADLRASASVRTPPATAGASAGSQQLNGHGRPAHLAPPSVVELVTTPPELPATLAELDAELDARTASPALRLASRRQGRALLRAGKTIWPHGNWQHLPQHPDGPHQPIALGITTAAAGLTTEEAALTSVYGTLSGLASAAVRLQGLDPYRIQALLTRLAPICDTTAAAAAQAAGTSPAELPAASAPLADISAELHATWEVRLFAS</sequence>
<organism evidence="5 6">
    <name type="scientific">Allocatelliglobosispora scoriae</name>
    <dbReference type="NCBI Taxonomy" id="643052"/>
    <lineage>
        <taxon>Bacteria</taxon>
        <taxon>Bacillati</taxon>
        <taxon>Actinomycetota</taxon>
        <taxon>Actinomycetes</taxon>
        <taxon>Micromonosporales</taxon>
        <taxon>Micromonosporaceae</taxon>
        <taxon>Allocatelliglobosispora</taxon>
    </lineage>
</organism>
<dbReference type="PANTHER" id="PTHR33620">
    <property type="entry name" value="UREASE ACCESSORY PROTEIN F"/>
    <property type="match status" value="1"/>
</dbReference>
<dbReference type="InterPro" id="IPR002639">
    <property type="entry name" value="UreF"/>
</dbReference>
<evidence type="ECO:0000256" key="2">
    <source>
        <dbReference type="ARBA" id="ARBA00023186"/>
    </source>
</evidence>
<dbReference type="Proteomes" id="UP000587527">
    <property type="component" value="Unassembled WGS sequence"/>
</dbReference>
<dbReference type="HAMAP" id="MF_01385">
    <property type="entry name" value="UreF"/>
    <property type="match status" value="1"/>
</dbReference>
<comment type="caution">
    <text evidence="5">The sequence shown here is derived from an EMBL/GenBank/DDBJ whole genome shotgun (WGS) entry which is preliminary data.</text>
</comment>
<dbReference type="GO" id="GO:0016151">
    <property type="term" value="F:nickel cation binding"/>
    <property type="evidence" value="ECO:0007669"/>
    <property type="project" value="UniProtKB-UniRule"/>
</dbReference>
<dbReference type="PANTHER" id="PTHR33620:SF1">
    <property type="entry name" value="UREASE ACCESSORY PROTEIN F"/>
    <property type="match status" value="1"/>
</dbReference>
<reference evidence="5 6" key="1">
    <citation type="submission" date="2020-08" db="EMBL/GenBank/DDBJ databases">
        <title>Sequencing the genomes of 1000 actinobacteria strains.</title>
        <authorList>
            <person name="Klenk H.-P."/>
        </authorList>
    </citation>
    <scope>NUCLEOTIDE SEQUENCE [LARGE SCALE GENOMIC DNA]</scope>
    <source>
        <strain evidence="5 6">DSM 45362</strain>
    </source>
</reference>
<evidence type="ECO:0000256" key="1">
    <source>
        <dbReference type="ARBA" id="ARBA00022988"/>
    </source>
</evidence>
<evidence type="ECO:0000256" key="3">
    <source>
        <dbReference type="HAMAP-Rule" id="MF_01385"/>
    </source>
</evidence>
<accession>A0A841BXX3</accession>
<keyword evidence="3" id="KW-0963">Cytoplasm</keyword>
<comment type="subcellular location">
    <subcellularLocation>
        <location evidence="3">Cytoplasm</location>
    </subcellularLocation>
</comment>
<evidence type="ECO:0000313" key="5">
    <source>
        <dbReference type="EMBL" id="MBB5872386.1"/>
    </source>
</evidence>
<comment type="function">
    <text evidence="3">Required for maturation of urease via the functional incorporation of the urease nickel metallocenter.</text>
</comment>
<dbReference type="InterPro" id="IPR038277">
    <property type="entry name" value="UreF_sf"/>
</dbReference>
<keyword evidence="6" id="KW-1185">Reference proteome</keyword>
<dbReference type="EMBL" id="JACHMN010000003">
    <property type="protein sequence ID" value="MBB5872386.1"/>
    <property type="molecule type" value="Genomic_DNA"/>
</dbReference>
<feature type="region of interest" description="Disordered" evidence="4">
    <location>
        <begin position="124"/>
        <end position="152"/>
    </location>
</feature>
<dbReference type="Pfam" id="PF01730">
    <property type="entry name" value="UreF"/>
    <property type="match status" value="1"/>
</dbReference>
<evidence type="ECO:0000256" key="4">
    <source>
        <dbReference type="SAM" id="MobiDB-lite"/>
    </source>
</evidence>
<comment type="subunit">
    <text evidence="3">UreD, UreF and UreG form a complex that acts as a GTP-hydrolysis-dependent molecular chaperone, activating the urease apoprotein by helping to assemble the nickel containing metallocenter of UreC. The UreE protein probably delivers the nickel.</text>
</comment>
<comment type="similarity">
    <text evidence="3">Belongs to the UreF family.</text>
</comment>
<proteinExistence type="inferred from homology"/>
<protein>
    <recommendedName>
        <fullName evidence="3">Urease accessory protein UreF</fullName>
    </recommendedName>
</protein>
<keyword evidence="1 3" id="KW-0996">Nickel insertion</keyword>
<dbReference type="RefSeq" id="WP_184841943.1">
    <property type="nucleotide sequence ID" value="NZ_JACHMN010000003.1"/>
</dbReference>
<dbReference type="Gene3D" id="1.10.4190.10">
    <property type="entry name" value="Urease accessory protein UreF"/>
    <property type="match status" value="1"/>
</dbReference>
<dbReference type="GO" id="GO:0005737">
    <property type="term" value="C:cytoplasm"/>
    <property type="evidence" value="ECO:0007669"/>
    <property type="project" value="UniProtKB-SubCell"/>
</dbReference>